<evidence type="ECO:0000256" key="12">
    <source>
        <dbReference type="SAM" id="Coils"/>
    </source>
</evidence>
<dbReference type="SUPFAM" id="SSF56719">
    <property type="entry name" value="Type II DNA topoisomerase"/>
    <property type="match status" value="1"/>
</dbReference>
<dbReference type="KEGG" id="ten:LPB136_03080"/>
<dbReference type="FunFam" id="3.30.565.10:FF:000063">
    <property type="entry name" value="DNA topoisomerase (ATP-hydrolyzing)"/>
    <property type="match status" value="1"/>
</dbReference>
<evidence type="ECO:0000313" key="14">
    <source>
        <dbReference type="EMBL" id="APG64409.1"/>
    </source>
</evidence>
<dbReference type="SUPFAM" id="SSF54211">
    <property type="entry name" value="Ribosomal protein S5 domain 2-like"/>
    <property type="match status" value="1"/>
</dbReference>
<dbReference type="FunFam" id="3.40.50.670:FF:000006">
    <property type="entry name" value="DNA topoisomerase (ATP-hydrolyzing)"/>
    <property type="match status" value="1"/>
</dbReference>
<evidence type="ECO:0000256" key="9">
    <source>
        <dbReference type="ARBA" id="ARBA00023125"/>
    </source>
</evidence>
<dbReference type="InterPro" id="IPR018522">
    <property type="entry name" value="TopoIIA_CS"/>
</dbReference>
<dbReference type="InterPro" id="IPR020568">
    <property type="entry name" value="Ribosomal_Su5_D2-typ_SF"/>
</dbReference>
<dbReference type="EMBL" id="CP018155">
    <property type="protein sequence ID" value="APG64409.1"/>
    <property type="molecule type" value="Genomic_DNA"/>
</dbReference>
<comment type="cofactor">
    <cofactor evidence="2">
        <name>Mg(2+)</name>
        <dbReference type="ChEBI" id="CHEBI:18420"/>
    </cofactor>
</comment>
<dbReference type="GO" id="GO:0003677">
    <property type="term" value="F:DNA binding"/>
    <property type="evidence" value="ECO:0007669"/>
    <property type="project" value="UniProtKB-KW"/>
</dbReference>
<dbReference type="Pfam" id="PF00204">
    <property type="entry name" value="DNA_gyraseB"/>
    <property type="match status" value="1"/>
</dbReference>
<keyword evidence="9" id="KW-0238">DNA-binding</keyword>
<gene>
    <name evidence="14" type="ORF">LPB136_03080</name>
</gene>
<dbReference type="GO" id="GO:0003918">
    <property type="term" value="F:DNA topoisomerase type II (double strand cut, ATP-hydrolyzing) activity"/>
    <property type="evidence" value="ECO:0007669"/>
    <property type="project" value="UniProtKB-EC"/>
</dbReference>
<evidence type="ECO:0000313" key="15">
    <source>
        <dbReference type="Proteomes" id="UP000181898"/>
    </source>
</evidence>
<dbReference type="InterPro" id="IPR003594">
    <property type="entry name" value="HATPase_dom"/>
</dbReference>
<evidence type="ECO:0000256" key="11">
    <source>
        <dbReference type="ARBA" id="ARBA00063644"/>
    </source>
</evidence>
<keyword evidence="8" id="KW-0799">Topoisomerase</keyword>
<dbReference type="InterPro" id="IPR001241">
    <property type="entry name" value="Topo_IIA"/>
</dbReference>
<proteinExistence type="predicted"/>
<evidence type="ECO:0000256" key="6">
    <source>
        <dbReference type="ARBA" id="ARBA00022840"/>
    </source>
</evidence>
<dbReference type="RefSeq" id="WP_072554735.1">
    <property type="nucleotide sequence ID" value="NZ_CP018155.1"/>
</dbReference>
<dbReference type="PROSITE" id="PS00177">
    <property type="entry name" value="TOPOISOMERASE_II"/>
    <property type="match status" value="1"/>
</dbReference>
<keyword evidence="6" id="KW-0067">ATP-binding</keyword>
<comment type="catalytic activity">
    <reaction evidence="1">
        <text>ATP-dependent breakage, passage and rejoining of double-stranded DNA.</text>
        <dbReference type="EC" id="5.6.2.2"/>
    </reaction>
</comment>
<dbReference type="Gene3D" id="3.30.230.10">
    <property type="match status" value="1"/>
</dbReference>
<keyword evidence="12" id="KW-0175">Coiled coil</keyword>
<dbReference type="Pfam" id="PF01751">
    <property type="entry name" value="Toprim"/>
    <property type="match status" value="1"/>
</dbReference>
<dbReference type="STRING" id="1850252.LPB136_03080"/>
<comment type="subunit">
    <text evidence="11">Heterotetramer composed of ParC and ParE.</text>
</comment>
<dbReference type="SMART" id="SM00433">
    <property type="entry name" value="TOP2c"/>
    <property type="match status" value="1"/>
</dbReference>
<dbReference type="CDD" id="cd01030">
    <property type="entry name" value="TOPRIM_TopoIIA_like"/>
    <property type="match status" value="1"/>
</dbReference>
<dbReference type="Gene3D" id="3.40.50.670">
    <property type="match status" value="1"/>
</dbReference>
<evidence type="ECO:0000256" key="10">
    <source>
        <dbReference type="ARBA" id="ARBA00023235"/>
    </source>
</evidence>
<reference evidence="14 15" key="1">
    <citation type="submission" date="2016-11" db="EMBL/GenBank/DDBJ databases">
        <title>Tenacibaculum sp. LPB0136, isolated from marine environment.</title>
        <authorList>
            <person name="Kim E."/>
            <person name="Yi H."/>
        </authorList>
    </citation>
    <scope>NUCLEOTIDE SEQUENCE [LARGE SCALE GENOMIC DNA]</scope>
    <source>
        <strain evidence="14 15">LPB0136</strain>
    </source>
</reference>
<dbReference type="GO" id="GO:0005524">
    <property type="term" value="F:ATP binding"/>
    <property type="evidence" value="ECO:0007669"/>
    <property type="project" value="UniProtKB-KW"/>
</dbReference>
<organism evidence="14 15">
    <name type="scientific">Tenacibaculum todarodis</name>
    <dbReference type="NCBI Taxonomy" id="1850252"/>
    <lineage>
        <taxon>Bacteria</taxon>
        <taxon>Pseudomonadati</taxon>
        <taxon>Bacteroidota</taxon>
        <taxon>Flavobacteriia</taxon>
        <taxon>Flavobacteriales</taxon>
        <taxon>Flavobacteriaceae</taxon>
        <taxon>Tenacibaculum</taxon>
    </lineage>
</organism>
<dbReference type="GO" id="GO:0046872">
    <property type="term" value="F:metal ion binding"/>
    <property type="evidence" value="ECO:0007669"/>
    <property type="project" value="UniProtKB-KW"/>
</dbReference>
<evidence type="ECO:0000256" key="3">
    <source>
        <dbReference type="ARBA" id="ARBA00012895"/>
    </source>
</evidence>
<evidence type="ECO:0000256" key="1">
    <source>
        <dbReference type="ARBA" id="ARBA00000185"/>
    </source>
</evidence>
<evidence type="ECO:0000259" key="13">
    <source>
        <dbReference type="PROSITE" id="PS50880"/>
    </source>
</evidence>
<dbReference type="AlphaFoldDB" id="A0A1L3JH19"/>
<keyword evidence="10 14" id="KW-0413">Isomerase</keyword>
<evidence type="ECO:0000256" key="7">
    <source>
        <dbReference type="ARBA" id="ARBA00022842"/>
    </source>
</evidence>
<dbReference type="InterPro" id="IPR013506">
    <property type="entry name" value="Topo_IIA_bsu_dom2"/>
</dbReference>
<keyword evidence="4" id="KW-0479">Metal-binding</keyword>
<keyword evidence="7" id="KW-0460">Magnesium</keyword>
<feature type="domain" description="Toprim" evidence="13">
    <location>
        <begin position="408"/>
        <end position="514"/>
    </location>
</feature>
<sequence>MAQETKYTEDNIRSLDWKEHIRMRPGMYIGKLGDGSSPDDGIYILVKEVLDNSIDEYVMGAGKTIEISIHGSKVIVRDYGRGIPLGKVVDVVSKMNTGGKYDSRAFKKSVGLNGVGTKAVNALSEFFRVESTRDGKSASAEFSKGVLGNQEFLEETSRRKGTKVSFIPDETIFKKFKFRNEYVAKMLKNYVYLNPGLTIVFNGEKYFSENGLKDLLEDNNNQEDMLYPIIHLKGDDIEVAITHSKTQYSEEYHSFVNGQHTTQGGTHQAAFREAIVKTIRDFYGKNFEASDVRKSIISAIAIKVMEPVFESQTKTKLGSTEMGGDLPTVRSYINDFLKTQLDNFLHKNTDTADKLQKKILQAEKERKELSGIRKLAKDRAKKASLHNKKLRDCRIHFGDTKKEAYLDTTLFITEGDSASGSITKSRNVNTQAVFSLKGKPLNSYGLSKKIVYENEEFNLLQAALNIEDGLEDLRYNNIVIATDADVDGMHIRLLLITFFLQFFPEVIKEGHLYILETPLFRVRNKKQTFYCYSEDEKREAIDKLRGKPEITRFKGLGEISPNEFVHFIGDDIRLDPVMLDKEMSIEQMLQFYMGKNTPDRQKFIIENLKVEMDFIEDEV</sequence>
<dbReference type="OrthoDB" id="9802808at2"/>
<feature type="coiled-coil region" evidence="12">
    <location>
        <begin position="345"/>
        <end position="372"/>
    </location>
</feature>
<dbReference type="InterPro" id="IPR036890">
    <property type="entry name" value="HATPase_C_sf"/>
</dbReference>
<dbReference type="SUPFAM" id="SSF55874">
    <property type="entry name" value="ATPase domain of HSP90 chaperone/DNA topoisomerase II/histidine kinase"/>
    <property type="match status" value="1"/>
</dbReference>
<dbReference type="Proteomes" id="UP000181898">
    <property type="component" value="Chromosome"/>
</dbReference>
<keyword evidence="15" id="KW-1185">Reference proteome</keyword>
<dbReference type="InterPro" id="IPR013760">
    <property type="entry name" value="Topo_IIA-like_dom_sf"/>
</dbReference>
<dbReference type="Gene3D" id="3.30.565.10">
    <property type="entry name" value="Histidine kinase-like ATPase, C-terminal domain"/>
    <property type="match status" value="1"/>
</dbReference>
<dbReference type="PRINTS" id="PR00418">
    <property type="entry name" value="TPI2FAMILY"/>
</dbReference>
<dbReference type="InterPro" id="IPR014721">
    <property type="entry name" value="Ribsml_uS5_D2-typ_fold_subgr"/>
</dbReference>
<dbReference type="GO" id="GO:0006265">
    <property type="term" value="P:DNA topological change"/>
    <property type="evidence" value="ECO:0007669"/>
    <property type="project" value="InterPro"/>
</dbReference>
<dbReference type="PROSITE" id="PS50880">
    <property type="entry name" value="TOPRIM"/>
    <property type="match status" value="1"/>
</dbReference>
<dbReference type="Pfam" id="PF02518">
    <property type="entry name" value="HATPase_c"/>
    <property type="match status" value="1"/>
</dbReference>
<dbReference type="SMART" id="SM00387">
    <property type="entry name" value="HATPase_c"/>
    <property type="match status" value="1"/>
</dbReference>
<dbReference type="InterPro" id="IPR013759">
    <property type="entry name" value="Topo_IIA_B_C"/>
</dbReference>
<dbReference type="InterPro" id="IPR006171">
    <property type="entry name" value="TOPRIM_dom"/>
</dbReference>
<protein>
    <recommendedName>
        <fullName evidence="3">DNA topoisomerase (ATP-hydrolyzing)</fullName>
        <ecNumber evidence="3">5.6.2.2</ecNumber>
    </recommendedName>
</protein>
<evidence type="ECO:0000256" key="8">
    <source>
        <dbReference type="ARBA" id="ARBA00023029"/>
    </source>
</evidence>
<evidence type="ECO:0000256" key="4">
    <source>
        <dbReference type="ARBA" id="ARBA00022723"/>
    </source>
</evidence>
<evidence type="ECO:0000256" key="2">
    <source>
        <dbReference type="ARBA" id="ARBA00001946"/>
    </source>
</evidence>
<evidence type="ECO:0000256" key="5">
    <source>
        <dbReference type="ARBA" id="ARBA00022741"/>
    </source>
</evidence>
<dbReference type="PANTHER" id="PTHR45866">
    <property type="entry name" value="DNA GYRASE/TOPOISOMERASE SUBUNIT B"/>
    <property type="match status" value="1"/>
</dbReference>
<accession>A0A1L3JH19</accession>
<keyword evidence="5" id="KW-0547">Nucleotide-binding</keyword>
<dbReference type="PANTHER" id="PTHR45866:SF2">
    <property type="entry name" value="DNA TOPOISOMERASE (ATP-HYDROLYZING)"/>
    <property type="match status" value="1"/>
</dbReference>
<dbReference type="EC" id="5.6.2.2" evidence="3"/>
<dbReference type="CDD" id="cd00822">
    <property type="entry name" value="TopoII_Trans_DNA_gyrase"/>
    <property type="match status" value="1"/>
</dbReference>
<name>A0A1L3JH19_9FLAO</name>